<reference evidence="1 2" key="2">
    <citation type="journal article" date="2022" name="Mol. Ecol. Resour.">
        <title>The genomes of chicory, endive, great burdock and yacon provide insights into Asteraceae paleo-polyploidization history and plant inulin production.</title>
        <authorList>
            <person name="Fan W."/>
            <person name="Wang S."/>
            <person name="Wang H."/>
            <person name="Wang A."/>
            <person name="Jiang F."/>
            <person name="Liu H."/>
            <person name="Zhao H."/>
            <person name="Xu D."/>
            <person name="Zhang Y."/>
        </authorList>
    </citation>
    <scope>NUCLEOTIDE SEQUENCE [LARGE SCALE GENOMIC DNA]</scope>
    <source>
        <strain evidence="2">cv. Niubang</strain>
    </source>
</reference>
<evidence type="ECO:0000313" key="1">
    <source>
        <dbReference type="EMBL" id="KAI3757550.1"/>
    </source>
</evidence>
<accession>A0ACB9EFV5</accession>
<name>A0ACB9EFV5_ARCLA</name>
<gene>
    <name evidence="1" type="ORF">L6452_05090</name>
</gene>
<reference evidence="2" key="1">
    <citation type="journal article" date="2022" name="Mol. Ecol. Resour.">
        <title>The genomes of chicory, endive, great burdock and yacon provide insights into Asteraceae palaeo-polyploidization history and plant inulin production.</title>
        <authorList>
            <person name="Fan W."/>
            <person name="Wang S."/>
            <person name="Wang H."/>
            <person name="Wang A."/>
            <person name="Jiang F."/>
            <person name="Liu H."/>
            <person name="Zhao H."/>
            <person name="Xu D."/>
            <person name="Zhang Y."/>
        </authorList>
    </citation>
    <scope>NUCLEOTIDE SEQUENCE [LARGE SCALE GENOMIC DNA]</scope>
    <source>
        <strain evidence="2">cv. Niubang</strain>
    </source>
</reference>
<keyword evidence="2" id="KW-1185">Reference proteome</keyword>
<dbReference type="Proteomes" id="UP001055879">
    <property type="component" value="Linkage Group LG02"/>
</dbReference>
<dbReference type="EMBL" id="CM042048">
    <property type="protein sequence ID" value="KAI3757550.1"/>
    <property type="molecule type" value="Genomic_DNA"/>
</dbReference>
<proteinExistence type="predicted"/>
<evidence type="ECO:0000313" key="2">
    <source>
        <dbReference type="Proteomes" id="UP001055879"/>
    </source>
</evidence>
<protein>
    <submittedName>
        <fullName evidence="1">Uncharacterized protein</fullName>
    </submittedName>
</protein>
<comment type="caution">
    <text evidence="1">The sequence shown here is derived from an EMBL/GenBank/DDBJ whole genome shotgun (WGS) entry which is preliminary data.</text>
</comment>
<sequence length="167" mass="19155">MANQGVEKEKLEDVNSKDRTKEYPLEPRYAGEESPAMELHQEVVKESQVENSKVSSGVEATPRQITEIKIGNINRGEEEFMIENAKKNHSNGYLLKQVRKDRKEVDNSKLKAKKRDMFGIGRGKEKNQNPESIKIIILTHLQINKKGKHFFQTPFSRISPNLAIFCC</sequence>
<organism evidence="1 2">
    <name type="scientific">Arctium lappa</name>
    <name type="common">Greater burdock</name>
    <name type="synonym">Lappa major</name>
    <dbReference type="NCBI Taxonomy" id="4217"/>
    <lineage>
        <taxon>Eukaryota</taxon>
        <taxon>Viridiplantae</taxon>
        <taxon>Streptophyta</taxon>
        <taxon>Embryophyta</taxon>
        <taxon>Tracheophyta</taxon>
        <taxon>Spermatophyta</taxon>
        <taxon>Magnoliopsida</taxon>
        <taxon>eudicotyledons</taxon>
        <taxon>Gunneridae</taxon>
        <taxon>Pentapetalae</taxon>
        <taxon>asterids</taxon>
        <taxon>campanulids</taxon>
        <taxon>Asterales</taxon>
        <taxon>Asteraceae</taxon>
        <taxon>Carduoideae</taxon>
        <taxon>Cardueae</taxon>
        <taxon>Arctiinae</taxon>
        <taxon>Arctium</taxon>
    </lineage>
</organism>